<comment type="caution">
    <text evidence="4">The sequence shown here is derived from an EMBL/GenBank/DDBJ whole genome shotgun (WGS) entry which is preliminary data.</text>
</comment>
<dbReference type="InterPro" id="IPR002052">
    <property type="entry name" value="DNA_methylase_N6_adenine_CS"/>
</dbReference>
<evidence type="ECO:0000256" key="1">
    <source>
        <dbReference type="ARBA" id="ARBA00022747"/>
    </source>
</evidence>
<dbReference type="PANTHER" id="PTHR42998:SF1">
    <property type="entry name" value="TYPE I RESTRICTION ENZYME HINDI METHYLASE SUBUNIT"/>
    <property type="match status" value="1"/>
</dbReference>
<dbReference type="SUPFAM" id="SSF53335">
    <property type="entry name" value="S-adenosyl-L-methionine-dependent methyltransferases"/>
    <property type="match status" value="1"/>
</dbReference>
<proteinExistence type="predicted"/>
<evidence type="ECO:0000259" key="3">
    <source>
        <dbReference type="Pfam" id="PF13588"/>
    </source>
</evidence>
<dbReference type="GO" id="GO:0008170">
    <property type="term" value="F:N-methyltransferase activity"/>
    <property type="evidence" value="ECO:0007669"/>
    <property type="project" value="InterPro"/>
</dbReference>
<dbReference type="InterPro" id="IPR003356">
    <property type="entry name" value="DNA_methylase_A-5"/>
</dbReference>
<dbReference type="Pfam" id="PF13588">
    <property type="entry name" value="HSDR_N_2"/>
    <property type="match status" value="1"/>
</dbReference>
<evidence type="ECO:0000313" key="5">
    <source>
        <dbReference type="Proteomes" id="UP000231280"/>
    </source>
</evidence>
<dbReference type="InterPro" id="IPR052916">
    <property type="entry name" value="Type-I_RE_MTase_Subunit"/>
</dbReference>
<dbReference type="PROSITE" id="PS00092">
    <property type="entry name" value="N6_MTASE"/>
    <property type="match status" value="1"/>
</dbReference>
<dbReference type="EMBL" id="PFGX01000098">
    <property type="protein sequence ID" value="PIW75165.1"/>
    <property type="molecule type" value="Genomic_DNA"/>
</dbReference>
<protein>
    <submittedName>
        <fullName evidence="4">SAM-dependent methyltransferase</fullName>
    </submittedName>
</protein>
<feature type="domain" description="DNA methylase adenine-specific" evidence="2">
    <location>
        <begin position="311"/>
        <end position="586"/>
    </location>
</feature>
<organism evidence="4 5">
    <name type="scientific">Candidatus Portnoybacteria bacterium CG_4_8_14_3_um_filter_44_10</name>
    <dbReference type="NCBI Taxonomy" id="1974802"/>
    <lineage>
        <taxon>Bacteria</taxon>
        <taxon>Candidatus Portnoyibacteriota</taxon>
    </lineage>
</organism>
<dbReference type="Pfam" id="PF02384">
    <property type="entry name" value="N6_Mtase"/>
    <property type="match status" value="1"/>
</dbReference>
<dbReference type="GO" id="GO:0003677">
    <property type="term" value="F:DNA binding"/>
    <property type="evidence" value="ECO:0007669"/>
    <property type="project" value="InterPro"/>
</dbReference>
<gene>
    <name evidence="4" type="ORF">CO002_03540</name>
</gene>
<dbReference type="PANTHER" id="PTHR42998">
    <property type="entry name" value="TYPE I RESTRICTION ENZYME HINDVIIP M PROTEIN-RELATED"/>
    <property type="match status" value="1"/>
</dbReference>
<dbReference type="InterPro" id="IPR029464">
    <property type="entry name" value="HSDR_N"/>
</dbReference>
<sequence length="649" mass="75224">MNNNKVKFTSEIINKIFRDPSIQYGLKEFEEYRPEEVLEISEKEKGKYYINCLKRNKDILVFNAEKNLAKPEEIIRQLWIHKLNKYYGYSLERIDLEKDIRFGHEIHAKAADVVVYREDKETPLIIIETKNPAEKKGIDQLKTYINSEGAPVGVWSNGIEKVVLYRPYPREFQTLRDLPRADQTIEDVLKEKITLADLQKSYDLVKILKILEELVLAGAGVDSFTEIFKLIYAKLFDEKEARKRAGNEVLFRQSKDAKITYDNINRLFQGAINEWPGMFSLYDKIELTPNHLSVCVGELEKIKLLDSDLEVIDAAFEYLLPDVAKGKRGQYFTPRHAIDMAVKVLNPKDEEYIVDPACGSGGFLIHAMRYVWNNSLKTADKSAQIDYARTYIYGIDFDDKPVKIARAMMLIAGDGRSHILKLNSLNPKEWQGAEGDKERARAELRERLRSFDDYDKNVFNKDNFKYFDFDILLSNPPFAGEIHEKSLLNEYELAKNDKGKLRNKMERHILFIERALDMIRPGGRMAIVLPQGVLNNTNMEYVRDYLLDKARILAVVGLHGNTFKPHTGTKTSILFLRKWDEKEKIPTDYPIFMAVSKKAGKDTSGEYVYKKDKTGVILYGPQGKKYLDHDLDEIAEEFLKFKEEQKIKF</sequence>
<dbReference type="InterPro" id="IPR029063">
    <property type="entry name" value="SAM-dependent_MTases_sf"/>
</dbReference>
<name>A0A2M7IF84_9BACT</name>
<evidence type="ECO:0000259" key="2">
    <source>
        <dbReference type="Pfam" id="PF02384"/>
    </source>
</evidence>
<accession>A0A2M7IF84</accession>
<keyword evidence="4" id="KW-0489">Methyltransferase</keyword>
<keyword evidence="1" id="KW-0680">Restriction system</keyword>
<dbReference type="GO" id="GO:0032259">
    <property type="term" value="P:methylation"/>
    <property type="evidence" value="ECO:0007669"/>
    <property type="project" value="UniProtKB-KW"/>
</dbReference>
<dbReference type="PRINTS" id="PR00507">
    <property type="entry name" value="N12N6MTFRASE"/>
</dbReference>
<keyword evidence="4" id="KW-0808">Transferase</keyword>
<dbReference type="Proteomes" id="UP000231280">
    <property type="component" value="Unassembled WGS sequence"/>
</dbReference>
<dbReference type="AlphaFoldDB" id="A0A2M7IF84"/>
<dbReference type="Gene3D" id="3.40.50.150">
    <property type="entry name" value="Vaccinia Virus protein VP39"/>
    <property type="match status" value="1"/>
</dbReference>
<dbReference type="GO" id="GO:0009307">
    <property type="term" value="P:DNA restriction-modification system"/>
    <property type="evidence" value="ECO:0007669"/>
    <property type="project" value="UniProtKB-KW"/>
</dbReference>
<feature type="domain" description="Type I restriction enzyme R protein N-terminal" evidence="3">
    <location>
        <begin position="71"/>
        <end position="179"/>
    </location>
</feature>
<reference evidence="5" key="1">
    <citation type="submission" date="2017-09" db="EMBL/GenBank/DDBJ databases">
        <title>Depth-based differentiation of microbial function through sediment-hosted aquifers and enrichment of novel symbionts in the deep terrestrial subsurface.</title>
        <authorList>
            <person name="Probst A.J."/>
            <person name="Ladd B."/>
            <person name="Jarett J.K."/>
            <person name="Geller-Mcgrath D.E."/>
            <person name="Sieber C.M.K."/>
            <person name="Emerson J.B."/>
            <person name="Anantharaman K."/>
            <person name="Thomas B.C."/>
            <person name="Malmstrom R."/>
            <person name="Stieglmeier M."/>
            <person name="Klingl A."/>
            <person name="Woyke T."/>
            <person name="Ryan C.M."/>
            <person name="Banfield J.F."/>
        </authorList>
    </citation>
    <scope>NUCLEOTIDE SEQUENCE [LARGE SCALE GENOMIC DNA]</scope>
</reference>
<evidence type="ECO:0000313" key="4">
    <source>
        <dbReference type="EMBL" id="PIW75165.1"/>
    </source>
</evidence>